<reference evidence="3 4" key="1">
    <citation type="submission" date="2011-09" db="EMBL/GenBank/DDBJ databases">
        <title>The permanent draft genome of Caldithrix abyssi DSM 13497.</title>
        <authorList>
            <consortium name="US DOE Joint Genome Institute (JGI-PGF)"/>
            <person name="Lucas S."/>
            <person name="Han J."/>
            <person name="Lapidus A."/>
            <person name="Bruce D."/>
            <person name="Goodwin L."/>
            <person name="Pitluck S."/>
            <person name="Peters L."/>
            <person name="Kyrpides N."/>
            <person name="Mavromatis K."/>
            <person name="Ivanova N."/>
            <person name="Mikhailova N."/>
            <person name="Chertkov O."/>
            <person name="Detter J.C."/>
            <person name="Tapia R."/>
            <person name="Han C."/>
            <person name="Land M."/>
            <person name="Hauser L."/>
            <person name="Markowitz V."/>
            <person name="Cheng J.-F."/>
            <person name="Hugenholtz P."/>
            <person name="Woyke T."/>
            <person name="Wu D."/>
            <person name="Spring S."/>
            <person name="Brambilla E."/>
            <person name="Klenk H.-P."/>
            <person name="Eisen J.A."/>
        </authorList>
    </citation>
    <scope>NUCLEOTIDE SEQUENCE [LARGE SCALE GENOMIC DNA]</scope>
    <source>
        <strain evidence="3 4">DSM 13497</strain>
    </source>
</reference>
<dbReference type="RefSeq" id="WP_006928879.1">
    <property type="nucleotide sequence ID" value="NZ_CM001402.1"/>
</dbReference>
<accession>H1XVE8</accession>
<dbReference type="SMART" id="SM01008">
    <property type="entry name" value="Ald_Xan_dh_C"/>
    <property type="match status" value="1"/>
</dbReference>
<dbReference type="EMBL" id="CP018099">
    <property type="protein sequence ID" value="APF17619.1"/>
    <property type="molecule type" value="Genomic_DNA"/>
</dbReference>
<dbReference type="STRING" id="880073.Cabys_868"/>
<dbReference type="eggNOG" id="COG1529">
    <property type="taxonomic scope" value="Bacteria"/>
</dbReference>
<dbReference type="SUPFAM" id="SSF56003">
    <property type="entry name" value="Molybdenum cofactor-binding domain"/>
    <property type="match status" value="1"/>
</dbReference>
<dbReference type="KEGG" id="caby:Cabys_868"/>
<dbReference type="Proteomes" id="UP000004671">
    <property type="component" value="Chromosome"/>
</dbReference>
<dbReference type="Pfam" id="PF02738">
    <property type="entry name" value="MoCoBD_1"/>
    <property type="match status" value="1"/>
</dbReference>
<dbReference type="Gene3D" id="3.30.365.10">
    <property type="entry name" value="Aldehyde oxidase/xanthine dehydrogenase, molybdopterin binding domain"/>
    <property type="match status" value="4"/>
</dbReference>
<evidence type="ECO:0000313" key="2">
    <source>
        <dbReference type="EMBL" id="APF17619.1"/>
    </source>
</evidence>
<organism evidence="3 4">
    <name type="scientific">Caldithrix abyssi DSM 13497</name>
    <dbReference type="NCBI Taxonomy" id="880073"/>
    <lineage>
        <taxon>Bacteria</taxon>
        <taxon>Pseudomonadati</taxon>
        <taxon>Calditrichota</taxon>
        <taxon>Calditrichia</taxon>
        <taxon>Calditrichales</taxon>
        <taxon>Calditrichaceae</taxon>
        <taxon>Caldithrix</taxon>
    </lineage>
</organism>
<dbReference type="PANTHER" id="PTHR11908:SF157">
    <property type="entry name" value="XANTHINE DEHYDROGENASE SUBUNIT D-RELATED"/>
    <property type="match status" value="1"/>
</dbReference>
<dbReference type="PANTHER" id="PTHR11908">
    <property type="entry name" value="XANTHINE DEHYDROGENASE"/>
    <property type="match status" value="1"/>
</dbReference>
<dbReference type="OrthoDB" id="9775084at2"/>
<dbReference type="InterPro" id="IPR037165">
    <property type="entry name" value="AldOxase/xan_DH_Mopterin-bd_sf"/>
</dbReference>
<dbReference type="GO" id="GO:0005506">
    <property type="term" value="F:iron ion binding"/>
    <property type="evidence" value="ECO:0007669"/>
    <property type="project" value="InterPro"/>
</dbReference>
<evidence type="ECO:0000313" key="5">
    <source>
        <dbReference type="Proteomes" id="UP000183868"/>
    </source>
</evidence>
<dbReference type="PaxDb" id="880073-Calab_2094"/>
<sequence length="765" mass="85344">MKPNPKDFRVDARSKLRAEARYIRDEQIAGLWCGVTLRSPHPRARILSIDLDPQFDWNSVTVVTAKDVPHNYVAIIEKDMPVLAKDMVNYVGEPVALFAAPTQELAEEALKHVTVKYEPLPFIDDPLKAEHSEIKLYGSNNVFKEIHIERGHLQEARQAAFRAIELETQTGFQEHMYLEPQGMVAIPQEEKIIIKGSLQCPYYIKNALGEIFKGLREITVVQSTTGGAFGGKEDFPSLLAAHAALLAYKSGHPVAIFYDRAEDVLVTTKRHPSFSRNRVFVDRNGKILGLDIEFYLDSGAYCTLSPVVLARAALTVTGCYFIPHVRIVAKAVATNTVPSGAFRGFGGPQAIFTMEMIVEEIARQLNLAPHTVRAVNLIDVGQTTATEQVLRYSVSNKQTFNDVLERSGYQRKYAQFKEHNAPILQRLRDGKFPKSRPDDVLKGIGLSVFLHGAGFTGGGENRIKGKIRIEIDEDGHPVIYSAQTEMGQGQQTAFRKILADVLNIDREQVLLAPVNTDLVPNSGPTVASRTTMVVGSLIADIGQQIIERLSNELQKEYDIPFEYRTGYFYGGQHILSFSKVAKKFAGLRFEKEYKHPPFIKFSEENWKGDAYPVYSWAAAVAETEVDPITFNIKVTRYYTTHEIGKAINYDQSIAQIQGGSLQGIAYAVFEKMERHNGRLDVRGFSDYIIPTTVDMPLMDIKILENPYPFGPFGAKGLGEMPLVGAAPAVVSSLRMIFGRPINKIPVMPEDLFALFQNMKKNGGLK</sequence>
<dbReference type="HOGENOM" id="CLU_001681_2_3_0"/>
<keyword evidence="4" id="KW-1185">Reference proteome</keyword>
<evidence type="ECO:0000259" key="1">
    <source>
        <dbReference type="SMART" id="SM01008"/>
    </source>
</evidence>
<gene>
    <name evidence="2" type="ORF">Cabys_868</name>
    <name evidence="3" type="ORF">Calab_2094</name>
</gene>
<dbReference type="InterPro" id="IPR016208">
    <property type="entry name" value="Ald_Oxase/xanthine_DH-like"/>
</dbReference>
<dbReference type="InterPro" id="IPR046867">
    <property type="entry name" value="AldOxase/xan_DH_MoCoBD2"/>
</dbReference>
<dbReference type="Proteomes" id="UP000183868">
    <property type="component" value="Chromosome"/>
</dbReference>
<evidence type="ECO:0000313" key="4">
    <source>
        <dbReference type="Proteomes" id="UP000004671"/>
    </source>
</evidence>
<dbReference type="InterPro" id="IPR000674">
    <property type="entry name" value="Ald_Oxase/Xan_DH_a/b"/>
</dbReference>
<proteinExistence type="predicted"/>
<dbReference type="EMBL" id="CM001402">
    <property type="protein sequence ID" value="EHO41706.1"/>
    <property type="molecule type" value="Genomic_DNA"/>
</dbReference>
<protein>
    <submittedName>
        <fullName evidence="3">Aldehyde oxidase and xanthine dehydrogenase molybdopterin binding</fullName>
    </submittedName>
    <submittedName>
        <fullName evidence="2">CO or xanthine dehydrogenase, Mo-binding subunit</fullName>
    </submittedName>
</protein>
<evidence type="ECO:0000313" key="3">
    <source>
        <dbReference type="EMBL" id="EHO41706.1"/>
    </source>
</evidence>
<dbReference type="GO" id="GO:0016491">
    <property type="term" value="F:oxidoreductase activity"/>
    <property type="evidence" value="ECO:0007669"/>
    <property type="project" value="InterPro"/>
</dbReference>
<reference evidence="2 5" key="2">
    <citation type="submission" date="2016-11" db="EMBL/GenBank/DDBJ databases">
        <title>Genomic analysis of Caldithrix abyssi and proposal of a novel bacterial phylum Caldithrichaeota.</title>
        <authorList>
            <person name="Kublanov I."/>
            <person name="Sigalova O."/>
            <person name="Gavrilov S."/>
            <person name="Lebedinsky A."/>
            <person name="Ivanova N."/>
            <person name="Daum C."/>
            <person name="Reddy T."/>
            <person name="Klenk H.P."/>
            <person name="Goker M."/>
            <person name="Reva O."/>
            <person name="Miroshnichenko M."/>
            <person name="Kyprides N."/>
            <person name="Woyke T."/>
            <person name="Gelfand M."/>
        </authorList>
    </citation>
    <scope>NUCLEOTIDE SEQUENCE [LARGE SCALE GENOMIC DNA]</scope>
    <source>
        <strain evidence="2 5">LF13</strain>
    </source>
</reference>
<name>H1XVE8_CALAY</name>
<dbReference type="InterPro" id="IPR036856">
    <property type="entry name" value="Ald_Oxase/Xan_DH_a/b_sf"/>
</dbReference>
<dbReference type="Gene3D" id="3.90.1170.50">
    <property type="entry name" value="Aldehyde oxidase/xanthine dehydrogenase, a/b hammerhead"/>
    <property type="match status" value="1"/>
</dbReference>
<feature type="domain" description="Aldehyde oxidase/xanthine dehydrogenase a/b hammerhead" evidence="1">
    <location>
        <begin position="17"/>
        <end position="121"/>
    </location>
</feature>
<dbReference type="AlphaFoldDB" id="H1XVE8"/>
<dbReference type="Pfam" id="PF01315">
    <property type="entry name" value="Ald_Xan_dh_C"/>
    <property type="match status" value="1"/>
</dbReference>
<dbReference type="Pfam" id="PF20256">
    <property type="entry name" value="MoCoBD_2"/>
    <property type="match status" value="1"/>
</dbReference>
<dbReference type="InterPro" id="IPR008274">
    <property type="entry name" value="AldOxase/xan_DH_MoCoBD1"/>
</dbReference>
<dbReference type="SUPFAM" id="SSF54665">
    <property type="entry name" value="CO dehydrogenase molybdoprotein N-domain-like"/>
    <property type="match status" value="1"/>
</dbReference>